<dbReference type="EMBL" id="CP111015">
    <property type="protein sequence ID" value="WAR02357.1"/>
    <property type="molecule type" value="Genomic_DNA"/>
</dbReference>
<evidence type="ECO:0000256" key="7">
    <source>
        <dbReference type="ARBA" id="ARBA00022840"/>
    </source>
</evidence>
<dbReference type="PANTHER" id="PTHR44899">
    <property type="entry name" value="CAMK FAMILY PROTEIN KINASE"/>
    <property type="match status" value="1"/>
</dbReference>
<sequence length="403" mass="44720">MHVALVSNTNICHKELLTKWSFCGMENYEKIHKIGKGACGAVFLTIELDEGKKTRTKEAVQKEARILAQLKHPHIVSYHDSFFDEDFEYLNIIQDYCDGGNMDDKIKAAAMWFLQIIMAVQYIHSKKVLHRDLKAENVFLTKKNVKIPSIYSPALQNLVEMILVKTPDDRPSASAILNTSLVKEHLAKFIQKKESLLNQRTSKEDNSTNSTPGATTPATPTHTARAGRHEHKHDNSAKSSPALKHNKLKISSPMIQRPVLPDKRGAAESPRSPHKQDSGLGKLAVPKLDADVSSDYSDDFDESSHSEGEEDIAEEIEGEGSDSSSVEDISEIEKGEAGENAEYPDDFEEYDSSSVKRYLEGGGCTRSGNLSAMTPVQQPELRRSIGEDNAEICHLNIDDLDCG</sequence>
<comment type="similarity">
    <text evidence="1">Belongs to the protein kinase superfamily. NEK Ser/Thr protein kinase family. NIMA subfamily.</text>
</comment>
<organism evidence="12 13">
    <name type="scientific">Mya arenaria</name>
    <name type="common">Soft-shell clam</name>
    <dbReference type="NCBI Taxonomy" id="6604"/>
    <lineage>
        <taxon>Eukaryota</taxon>
        <taxon>Metazoa</taxon>
        <taxon>Spiralia</taxon>
        <taxon>Lophotrochozoa</taxon>
        <taxon>Mollusca</taxon>
        <taxon>Bivalvia</taxon>
        <taxon>Autobranchia</taxon>
        <taxon>Heteroconchia</taxon>
        <taxon>Euheterodonta</taxon>
        <taxon>Imparidentia</taxon>
        <taxon>Neoheterodontei</taxon>
        <taxon>Myida</taxon>
        <taxon>Myoidea</taxon>
        <taxon>Myidae</taxon>
        <taxon>Mya</taxon>
    </lineage>
</organism>
<name>A0ABY7E006_MYAAR</name>
<evidence type="ECO:0000256" key="1">
    <source>
        <dbReference type="ARBA" id="ARBA00010886"/>
    </source>
</evidence>
<reference evidence="12" key="1">
    <citation type="submission" date="2022-11" db="EMBL/GenBank/DDBJ databases">
        <title>Centuries of genome instability and evolution in soft-shell clam transmissible cancer (bioRxiv).</title>
        <authorList>
            <person name="Hart S.F.M."/>
            <person name="Yonemitsu M.A."/>
            <person name="Giersch R.M."/>
            <person name="Beal B.F."/>
            <person name="Arriagada G."/>
            <person name="Davis B.W."/>
            <person name="Ostrander E.A."/>
            <person name="Goff S.P."/>
            <person name="Metzger M.J."/>
        </authorList>
    </citation>
    <scope>NUCLEOTIDE SEQUENCE</scope>
    <source>
        <strain evidence="12">MELC-2E11</strain>
        <tissue evidence="12">Siphon/mantle</tissue>
    </source>
</reference>
<dbReference type="InterPro" id="IPR000719">
    <property type="entry name" value="Prot_kinase_dom"/>
</dbReference>
<dbReference type="InterPro" id="IPR051131">
    <property type="entry name" value="NEK_Ser/Thr_kinase_NIMA"/>
</dbReference>
<dbReference type="PROSITE" id="PS50011">
    <property type="entry name" value="PROTEIN_KINASE_DOM"/>
    <property type="match status" value="1"/>
</dbReference>
<dbReference type="PROSITE" id="PS00108">
    <property type="entry name" value="PROTEIN_KINASE_ST"/>
    <property type="match status" value="1"/>
</dbReference>
<feature type="region of interest" description="Disordered" evidence="10">
    <location>
        <begin position="197"/>
        <end position="389"/>
    </location>
</feature>
<evidence type="ECO:0000256" key="3">
    <source>
        <dbReference type="ARBA" id="ARBA00022527"/>
    </source>
</evidence>
<comment type="catalytic activity">
    <reaction evidence="8">
        <text>L-threonyl-[protein] + ATP = O-phospho-L-threonyl-[protein] + ADP + H(+)</text>
        <dbReference type="Rhea" id="RHEA:46608"/>
        <dbReference type="Rhea" id="RHEA-COMP:11060"/>
        <dbReference type="Rhea" id="RHEA-COMP:11605"/>
        <dbReference type="ChEBI" id="CHEBI:15378"/>
        <dbReference type="ChEBI" id="CHEBI:30013"/>
        <dbReference type="ChEBI" id="CHEBI:30616"/>
        <dbReference type="ChEBI" id="CHEBI:61977"/>
        <dbReference type="ChEBI" id="CHEBI:456216"/>
        <dbReference type="EC" id="2.7.11.1"/>
    </reaction>
</comment>
<dbReference type="InterPro" id="IPR008271">
    <property type="entry name" value="Ser/Thr_kinase_AS"/>
</dbReference>
<feature type="domain" description="Protein kinase" evidence="11">
    <location>
        <begin position="28"/>
        <end position="381"/>
    </location>
</feature>
<keyword evidence="7" id="KW-0067">ATP-binding</keyword>
<keyword evidence="6" id="KW-0418">Kinase</keyword>
<evidence type="ECO:0000256" key="4">
    <source>
        <dbReference type="ARBA" id="ARBA00022679"/>
    </source>
</evidence>
<feature type="compositionally biased region" description="Acidic residues" evidence="10">
    <location>
        <begin position="308"/>
        <end position="320"/>
    </location>
</feature>
<dbReference type="Gene3D" id="1.10.510.10">
    <property type="entry name" value="Transferase(Phosphotransferase) domain 1"/>
    <property type="match status" value="1"/>
</dbReference>
<evidence type="ECO:0000313" key="13">
    <source>
        <dbReference type="Proteomes" id="UP001164746"/>
    </source>
</evidence>
<keyword evidence="13" id="KW-1185">Reference proteome</keyword>
<proteinExistence type="inferred from homology"/>
<evidence type="ECO:0000256" key="9">
    <source>
        <dbReference type="ARBA" id="ARBA00048679"/>
    </source>
</evidence>
<evidence type="ECO:0000256" key="8">
    <source>
        <dbReference type="ARBA" id="ARBA00047899"/>
    </source>
</evidence>
<dbReference type="SMART" id="SM00220">
    <property type="entry name" value="S_TKc"/>
    <property type="match status" value="1"/>
</dbReference>
<feature type="compositionally biased region" description="Acidic residues" evidence="10">
    <location>
        <begin position="342"/>
        <end position="351"/>
    </location>
</feature>
<keyword evidence="3" id="KW-0723">Serine/threonine-protein kinase</keyword>
<dbReference type="EC" id="2.7.11.1" evidence="2"/>
<comment type="catalytic activity">
    <reaction evidence="9">
        <text>L-seryl-[protein] + ATP = O-phospho-L-seryl-[protein] + ADP + H(+)</text>
        <dbReference type="Rhea" id="RHEA:17989"/>
        <dbReference type="Rhea" id="RHEA-COMP:9863"/>
        <dbReference type="Rhea" id="RHEA-COMP:11604"/>
        <dbReference type="ChEBI" id="CHEBI:15378"/>
        <dbReference type="ChEBI" id="CHEBI:29999"/>
        <dbReference type="ChEBI" id="CHEBI:30616"/>
        <dbReference type="ChEBI" id="CHEBI:83421"/>
        <dbReference type="ChEBI" id="CHEBI:456216"/>
        <dbReference type="EC" id="2.7.11.1"/>
    </reaction>
</comment>
<evidence type="ECO:0000256" key="10">
    <source>
        <dbReference type="SAM" id="MobiDB-lite"/>
    </source>
</evidence>
<evidence type="ECO:0000256" key="6">
    <source>
        <dbReference type="ARBA" id="ARBA00022777"/>
    </source>
</evidence>
<evidence type="ECO:0000313" key="12">
    <source>
        <dbReference type="EMBL" id="WAR02357.1"/>
    </source>
</evidence>
<dbReference type="Proteomes" id="UP001164746">
    <property type="component" value="Chromosome 4"/>
</dbReference>
<feature type="compositionally biased region" description="Basic and acidic residues" evidence="10">
    <location>
        <begin position="197"/>
        <end position="206"/>
    </location>
</feature>
<gene>
    <name evidence="12" type="ORF">MAR_008915</name>
</gene>
<dbReference type="SUPFAM" id="SSF56112">
    <property type="entry name" value="Protein kinase-like (PK-like)"/>
    <property type="match status" value="1"/>
</dbReference>
<feature type="compositionally biased region" description="Polar residues" evidence="10">
    <location>
        <begin position="366"/>
        <end position="377"/>
    </location>
</feature>
<feature type="compositionally biased region" description="Low complexity" evidence="10">
    <location>
        <begin position="207"/>
        <end position="224"/>
    </location>
</feature>
<evidence type="ECO:0000256" key="2">
    <source>
        <dbReference type="ARBA" id="ARBA00012513"/>
    </source>
</evidence>
<evidence type="ECO:0000259" key="11">
    <source>
        <dbReference type="PROSITE" id="PS50011"/>
    </source>
</evidence>
<keyword evidence="4" id="KW-0808">Transferase</keyword>
<dbReference type="PANTHER" id="PTHR44899:SF3">
    <property type="entry name" value="SERINE_THREONINE-PROTEIN KINASE NEK1"/>
    <property type="match status" value="1"/>
</dbReference>
<dbReference type="InterPro" id="IPR011009">
    <property type="entry name" value="Kinase-like_dom_sf"/>
</dbReference>
<dbReference type="Pfam" id="PF00069">
    <property type="entry name" value="Pkinase"/>
    <property type="match status" value="1"/>
</dbReference>
<accession>A0ABY7E006</accession>
<evidence type="ECO:0000256" key="5">
    <source>
        <dbReference type="ARBA" id="ARBA00022741"/>
    </source>
</evidence>
<protein>
    <recommendedName>
        <fullName evidence="2">non-specific serine/threonine protein kinase</fullName>
        <ecNumber evidence="2">2.7.11.1</ecNumber>
    </recommendedName>
</protein>
<keyword evidence="5" id="KW-0547">Nucleotide-binding</keyword>